<gene>
    <name evidence="2" type="ORF">Q9S78_08975</name>
</gene>
<feature type="compositionally biased region" description="Basic and acidic residues" evidence="1">
    <location>
        <begin position="258"/>
        <end position="280"/>
    </location>
</feature>
<keyword evidence="3" id="KW-1185">Reference proteome</keyword>
<evidence type="ECO:0000313" key="2">
    <source>
        <dbReference type="EMBL" id="MDT3330804.1"/>
    </source>
</evidence>
<organism evidence="2 3">
    <name type="scientific">Microbacterium aquilitoris</name>
    <dbReference type="NCBI Taxonomy" id="3067307"/>
    <lineage>
        <taxon>Bacteria</taxon>
        <taxon>Bacillati</taxon>
        <taxon>Actinomycetota</taxon>
        <taxon>Actinomycetes</taxon>
        <taxon>Micrococcales</taxon>
        <taxon>Microbacteriaceae</taxon>
        <taxon>Microbacterium</taxon>
    </lineage>
</organism>
<comment type="caution">
    <text evidence="2">The sequence shown here is derived from an EMBL/GenBank/DDBJ whole genome shotgun (WGS) entry which is preliminary data.</text>
</comment>
<reference evidence="2 3" key="1">
    <citation type="submission" date="2023-08" db="EMBL/GenBank/DDBJ databases">
        <title>Microbacterium aquilitoris sp. nov. and Microbacterium gwkjibeachense sp. nov., isolated from beach.</title>
        <authorList>
            <person name="Lee S.D."/>
            <person name="Yang H."/>
            <person name="Kim I."/>
        </authorList>
    </citation>
    <scope>NUCLEOTIDE SEQUENCE [LARGE SCALE GENOMIC DNA]</scope>
    <source>
        <strain evidence="2 3">KSW-18</strain>
    </source>
</reference>
<sequence>MTGPDHDTRLIEVAARLSVAPAGVFVAQRTAAAKDAEDRDLAAAIRGLRKPVLAAWVVNLLAAEDPQALAPAVELAEAFRDAADAGDARALAELTTRRRGILHDLVDRALALAADNGVDVGATARAAVEQTLDAALRDPDAAAAVASARLLRPIEATGMDRPDLTDAVSGPFDAGSAEPGGGDELADRRAARDAARAAAEARRHAETTEKQLARAEDRLAAARARVASLEERLAEIDRERARTANDLDAVQEEAAQLTEERTAARDAARRAKKAAEAAST</sequence>
<feature type="region of interest" description="Disordered" evidence="1">
    <location>
        <begin position="246"/>
        <end position="280"/>
    </location>
</feature>
<protein>
    <recommendedName>
        <fullName evidence="4">Transposase</fullName>
    </recommendedName>
</protein>
<evidence type="ECO:0008006" key="4">
    <source>
        <dbReference type="Google" id="ProtNLM"/>
    </source>
</evidence>
<dbReference type="Proteomes" id="UP001262835">
    <property type="component" value="Unassembled WGS sequence"/>
</dbReference>
<dbReference type="RefSeq" id="WP_311857291.1">
    <property type="nucleotide sequence ID" value="NZ_JAUZVT010000002.1"/>
</dbReference>
<proteinExistence type="predicted"/>
<accession>A0ABU3GJB6</accession>
<dbReference type="EMBL" id="JAUZVT010000002">
    <property type="protein sequence ID" value="MDT3330804.1"/>
    <property type="molecule type" value="Genomic_DNA"/>
</dbReference>
<evidence type="ECO:0000256" key="1">
    <source>
        <dbReference type="SAM" id="MobiDB-lite"/>
    </source>
</evidence>
<name>A0ABU3GJB6_9MICO</name>
<feature type="region of interest" description="Disordered" evidence="1">
    <location>
        <begin position="160"/>
        <end position="185"/>
    </location>
</feature>
<evidence type="ECO:0000313" key="3">
    <source>
        <dbReference type="Proteomes" id="UP001262835"/>
    </source>
</evidence>